<dbReference type="InterPro" id="IPR013087">
    <property type="entry name" value="Znf_C2H2_type"/>
</dbReference>
<dbReference type="PROSITE" id="PS00028">
    <property type="entry name" value="ZINC_FINGER_C2H2_1"/>
    <property type="match status" value="1"/>
</dbReference>
<dbReference type="PANTHER" id="PTHR21354">
    <property type="entry name" value="ZINC FINGER PROTEIN 511"/>
    <property type="match status" value="1"/>
</dbReference>
<proteinExistence type="predicted"/>
<evidence type="ECO:0000313" key="4">
    <source>
        <dbReference type="Proteomes" id="UP001273209"/>
    </source>
</evidence>
<feature type="region of interest" description="Disordered" evidence="1">
    <location>
        <begin position="1"/>
        <end position="31"/>
    </location>
</feature>
<organism evidence="3 4">
    <name type="scientific">Trichoderma aggressivum f. europaeum</name>
    <dbReference type="NCBI Taxonomy" id="173218"/>
    <lineage>
        <taxon>Eukaryota</taxon>
        <taxon>Fungi</taxon>
        <taxon>Dikarya</taxon>
        <taxon>Ascomycota</taxon>
        <taxon>Pezizomycotina</taxon>
        <taxon>Sordariomycetes</taxon>
        <taxon>Hypocreomycetidae</taxon>
        <taxon>Hypocreales</taxon>
        <taxon>Hypocreaceae</taxon>
        <taxon>Trichoderma</taxon>
    </lineage>
</organism>
<dbReference type="EMBL" id="JAWRVG010000016">
    <property type="protein sequence ID" value="KAK4074808.1"/>
    <property type="molecule type" value="Genomic_DNA"/>
</dbReference>
<dbReference type="GeneID" id="87919322"/>
<feature type="domain" description="C2H2-type" evidence="2">
    <location>
        <begin position="83"/>
        <end position="104"/>
    </location>
</feature>
<dbReference type="InterPro" id="IPR039258">
    <property type="entry name" value="ZNF511"/>
</dbReference>
<dbReference type="RefSeq" id="XP_062756138.1">
    <property type="nucleotide sequence ID" value="XM_062899417.1"/>
</dbReference>
<dbReference type="Proteomes" id="UP001273209">
    <property type="component" value="Unassembled WGS sequence"/>
</dbReference>
<name>A0AAE1M361_9HYPO</name>
<feature type="compositionally biased region" description="Polar residues" evidence="1">
    <location>
        <begin position="192"/>
        <end position="214"/>
    </location>
</feature>
<evidence type="ECO:0000256" key="1">
    <source>
        <dbReference type="SAM" id="MobiDB-lite"/>
    </source>
</evidence>
<protein>
    <recommendedName>
        <fullName evidence="2">C2H2-type domain-containing protein</fullName>
    </recommendedName>
</protein>
<evidence type="ECO:0000313" key="3">
    <source>
        <dbReference type="EMBL" id="KAK4074808.1"/>
    </source>
</evidence>
<accession>A0AAE1M361</accession>
<gene>
    <name evidence="3" type="ORF">Triagg1_4957</name>
</gene>
<dbReference type="SMART" id="SM00355">
    <property type="entry name" value="ZnF_C2H2"/>
    <property type="match status" value="2"/>
</dbReference>
<dbReference type="PANTHER" id="PTHR21354:SF0">
    <property type="entry name" value="ZINC FINGER PROTEIN 511"/>
    <property type="match status" value="1"/>
</dbReference>
<feature type="region of interest" description="Disordered" evidence="1">
    <location>
        <begin position="170"/>
        <end position="231"/>
    </location>
</feature>
<reference evidence="3" key="1">
    <citation type="submission" date="2023-11" db="EMBL/GenBank/DDBJ databases">
        <title>The genome sequences of three competitors of mushroom-forming fungi.</title>
        <authorList>
            <person name="Beijen E."/>
            <person name="Ohm R.A."/>
        </authorList>
    </citation>
    <scope>NUCLEOTIDE SEQUENCE</scope>
    <source>
        <strain evidence="3">CBS 100526</strain>
    </source>
</reference>
<keyword evidence="4" id="KW-1185">Reference proteome</keyword>
<comment type="caution">
    <text evidence="3">The sequence shown here is derived from an EMBL/GenBank/DDBJ whole genome shotgun (WGS) entry which is preliminary data.</text>
</comment>
<dbReference type="AlphaFoldDB" id="A0AAE1M361"/>
<sequence>MKRSREPEEHLELDPQDGDSHHSANADVDLRPVSKIAGLDSAVESEDNEFVMRCSLPPHKEPLGFRLYSDYETHYHSFHTNRCIECRKNFPTDHLLSIHIEECHDPLARVAREKGEHTYSCFVEGCERKCMTPQKRRLHLIDKHMYPKNFFFAVTKDGIDGKRSLLIETSRRRRSSAGSQPQAKELRRRANTLENEASPSDNKLQSTLPSTTAPNGKVKSEKPADTEMADLTGAMSALQFVPPSIRFGRGRAGFSKR</sequence>
<evidence type="ECO:0000259" key="2">
    <source>
        <dbReference type="PROSITE" id="PS00028"/>
    </source>
</evidence>